<dbReference type="Pfam" id="PF00874">
    <property type="entry name" value="PRD"/>
    <property type="match status" value="1"/>
</dbReference>
<feature type="domain" description="PTS EIIA type-2" evidence="5">
    <location>
        <begin position="491"/>
        <end position="639"/>
    </location>
</feature>
<gene>
    <name evidence="7" type="ORF">HMPREF9081_2592</name>
</gene>
<comment type="caution">
    <text evidence="7">The sequence shown here is derived from an EMBL/GenBank/DDBJ whole genome shotgun (WGS) entry which is preliminary data.</text>
</comment>
<dbReference type="InterPro" id="IPR036388">
    <property type="entry name" value="WH-like_DNA-bd_sf"/>
</dbReference>
<dbReference type="AlphaFoldDB" id="F5RQS0"/>
<dbReference type="InterPro" id="IPR016152">
    <property type="entry name" value="PTrfase/Anion_transptr"/>
</dbReference>
<dbReference type="Gene3D" id="1.10.10.10">
    <property type="entry name" value="Winged helix-like DNA-binding domain superfamily/Winged helix DNA-binding domain"/>
    <property type="match status" value="1"/>
</dbReference>
<dbReference type="InterPro" id="IPR002178">
    <property type="entry name" value="PTS_EIIA_type-2_dom"/>
</dbReference>
<dbReference type="HOGENOM" id="CLU_013442_5_1_9"/>
<dbReference type="EMBL" id="AFHQ01000063">
    <property type="protein sequence ID" value="EGK56691.1"/>
    <property type="molecule type" value="Genomic_DNA"/>
</dbReference>
<name>F5RQS0_9FIRM</name>
<evidence type="ECO:0000313" key="7">
    <source>
        <dbReference type="EMBL" id="EGK56691.1"/>
    </source>
</evidence>
<keyword evidence="8" id="KW-1185">Reference proteome</keyword>
<dbReference type="Pfam" id="PF00359">
    <property type="entry name" value="PTS_EIIA_2"/>
    <property type="match status" value="1"/>
</dbReference>
<feature type="domain" description="PRD" evidence="6">
    <location>
        <begin position="290"/>
        <end position="399"/>
    </location>
</feature>
<dbReference type="RefSeq" id="WP_006307768.1">
    <property type="nucleotide sequence ID" value="NZ_GL892076.1"/>
</dbReference>
<accession>F5RQS0</accession>
<evidence type="ECO:0000256" key="4">
    <source>
        <dbReference type="ARBA" id="ARBA00023163"/>
    </source>
</evidence>
<dbReference type="PANTHER" id="PTHR30185">
    <property type="entry name" value="CRYPTIC BETA-GLUCOSIDE BGL OPERON ANTITERMINATOR"/>
    <property type="match status" value="1"/>
</dbReference>
<dbReference type="InterPro" id="IPR011608">
    <property type="entry name" value="PRD"/>
</dbReference>
<dbReference type="InterPro" id="IPR050661">
    <property type="entry name" value="BglG_antiterminators"/>
</dbReference>
<dbReference type="STRING" id="888060.HMPREF9081_2592"/>
<keyword evidence="3" id="KW-0010">Activator</keyword>
<dbReference type="OrthoDB" id="95460at2"/>
<dbReference type="eggNOG" id="COG3711">
    <property type="taxonomic scope" value="Bacteria"/>
</dbReference>
<keyword evidence="4" id="KW-0804">Transcription</keyword>
<dbReference type="InterPro" id="IPR036634">
    <property type="entry name" value="PRD_sf"/>
</dbReference>
<dbReference type="Pfam" id="PF05043">
    <property type="entry name" value="Mga"/>
    <property type="match status" value="1"/>
</dbReference>
<evidence type="ECO:0000259" key="6">
    <source>
        <dbReference type="PROSITE" id="PS51372"/>
    </source>
</evidence>
<dbReference type="PROSITE" id="PS51372">
    <property type="entry name" value="PRD_2"/>
    <property type="match status" value="1"/>
</dbReference>
<protein>
    <submittedName>
        <fullName evidence="7">Uncharacterized protein</fullName>
    </submittedName>
</protein>
<evidence type="ECO:0000256" key="2">
    <source>
        <dbReference type="ARBA" id="ARBA00023015"/>
    </source>
</evidence>
<keyword evidence="2" id="KW-0805">Transcription regulation</keyword>
<dbReference type="InterPro" id="IPR007737">
    <property type="entry name" value="Mga_HTH"/>
</dbReference>
<sequence>MLNARQVRMMLEMYEAGSTYFTASYFSKKHAVSVRTTQADMKSVKEELEQTGLARVVSQQGRGSYLAVEDAEMFSDWVNNLYMQHTVGSLSYPLSRVTKIVFILLGRFREMPMYELEEALFISRSTLLTDLRSVQKSLAPFRLSVQRKDNRLRIVGSEIDKRRCLAENGLYLAHLQGIEEERDNHIDLQRISYLKDVLLNVFVEFHYYIQDADFSNAVLTLNIMLHRAQKRFFIQEKELRITDDIEKELRISERIFAKLSDRFLCRFPREEVRFFAIYLKGQEIFKNHDIISKELDEFIRDAFLRIKANYGVDFTNSISLRIAIALHCIPLMIRVKYDMQLQSASLTEVRETFPLGYEIATYFSYLLREAYLDDARIIDDEIALIAAHFYGTLLELRQKKKETRVLVISSLKMSMTVLLRSILMKWFSREIAALDFIHADELHPSMLDDYDVFLTTEKNEVYDNGLAMYITPFPTELDRRSIKLLLDGFSDIEDVVGIFSKDLFFYREHATKAEILELLSAHAEEHYGLSGILDAVLERENIGSTFFSRGIALPHPMQAVSSDTFVSTCVIRNPVCWDEEGSEVQIVMLIHIGKNNPRSFQLWDYFSHIFEEKKFAEEIAAKPTFERFTQRLKELLTERFVK</sequence>
<reference evidence="7 8" key="1">
    <citation type="submission" date="2011-04" db="EMBL/GenBank/DDBJ databases">
        <authorList>
            <person name="Muzny D."/>
            <person name="Qin X."/>
            <person name="Deng J."/>
            <person name="Jiang H."/>
            <person name="Liu Y."/>
            <person name="Qu J."/>
            <person name="Song X.-Z."/>
            <person name="Zhang L."/>
            <person name="Thornton R."/>
            <person name="Coyle M."/>
            <person name="Francisco L."/>
            <person name="Jackson L."/>
            <person name="Javaid M."/>
            <person name="Korchina V."/>
            <person name="Kovar C."/>
            <person name="Mata R."/>
            <person name="Mathew T."/>
            <person name="Ngo R."/>
            <person name="Nguyen L."/>
            <person name="Nguyen N."/>
            <person name="Okwuonu G."/>
            <person name="Ongeri F."/>
            <person name="Pham C."/>
            <person name="Simmons D."/>
            <person name="Wilczek-Boney K."/>
            <person name="Hale W."/>
            <person name="Jakkamsetti A."/>
            <person name="Pham P."/>
            <person name="Ruth R."/>
            <person name="San Lucas F."/>
            <person name="Warren J."/>
            <person name="Zhang J."/>
            <person name="Zhao Z."/>
            <person name="Zhou C."/>
            <person name="Zhu D."/>
            <person name="Lee S."/>
            <person name="Bess C."/>
            <person name="Blankenburg K."/>
            <person name="Forbes L."/>
            <person name="Fu Q."/>
            <person name="Gubbala S."/>
            <person name="Hirani K."/>
            <person name="Jayaseelan J.C."/>
            <person name="Lara F."/>
            <person name="Munidasa M."/>
            <person name="Palculict T."/>
            <person name="Patil S."/>
            <person name="Pu L.-L."/>
            <person name="Saada N."/>
            <person name="Tang L."/>
            <person name="Weissenberger G."/>
            <person name="Zhu Y."/>
            <person name="Hemphill L."/>
            <person name="Shang Y."/>
            <person name="Youmans B."/>
            <person name="Ayvaz T."/>
            <person name="Ross M."/>
            <person name="Santibanez J."/>
            <person name="Aqrawi P."/>
            <person name="Gross S."/>
            <person name="Joshi V."/>
            <person name="Fowler G."/>
            <person name="Nazareth L."/>
            <person name="Reid J."/>
            <person name="Worley K."/>
            <person name="Petrosino J."/>
            <person name="Highlander S."/>
            <person name="Gibbs R."/>
        </authorList>
    </citation>
    <scope>NUCLEOTIDE SEQUENCE [LARGE SCALE GENOMIC DNA]</scope>
    <source>
        <strain evidence="7 8">DSM 2778</strain>
    </source>
</reference>
<dbReference type="Gene3D" id="3.40.930.10">
    <property type="entry name" value="Mannitol-specific EII, Chain A"/>
    <property type="match status" value="1"/>
</dbReference>
<evidence type="ECO:0000256" key="3">
    <source>
        <dbReference type="ARBA" id="ARBA00023159"/>
    </source>
</evidence>
<dbReference type="GO" id="GO:0006355">
    <property type="term" value="P:regulation of DNA-templated transcription"/>
    <property type="evidence" value="ECO:0007669"/>
    <property type="project" value="InterPro"/>
</dbReference>
<dbReference type="SUPFAM" id="SSF55804">
    <property type="entry name" value="Phoshotransferase/anion transport protein"/>
    <property type="match status" value="1"/>
</dbReference>
<dbReference type="Proteomes" id="UP000004067">
    <property type="component" value="Unassembled WGS sequence"/>
</dbReference>
<evidence type="ECO:0000313" key="8">
    <source>
        <dbReference type="Proteomes" id="UP000004067"/>
    </source>
</evidence>
<dbReference type="Gene3D" id="1.10.1790.10">
    <property type="entry name" value="PRD domain"/>
    <property type="match status" value="2"/>
</dbReference>
<organism evidence="7 8">
    <name type="scientific">Centipeda periodontii DSM 2778</name>
    <dbReference type="NCBI Taxonomy" id="888060"/>
    <lineage>
        <taxon>Bacteria</taxon>
        <taxon>Bacillati</taxon>
        <taxon>Bacillota</taxon>
        <taxon>Negativicutes</taxon>
        <taxon>Selenomonadales</taxon>
        <taxon>Selenomonadaceae</taxon>
        <taxon>Centipeda</taxon>
    </lineage>
</organism>
<evidence type="ECO:0000259" key="5">
    <source>
        <dbReference type="PROSITE" id="PS51094"/>
    </source>
</evidence>
<dbReference type="PROSITE" id="PS51094">
    <property type="entry name" value="PTS_EIIA_TYPE_2"/>
    <property type="match status" value="1"/>
</dbReference>
<evidence type="ECO:0000256" key="1">
    <source>
        <dbReference type="ARBA" id="ARBA00022737"/>
    </source>
</evidence>
<dbReference type="eggNOG" id="COG1762">
    <property type="taxonomic scope" value="Bacteria"/>
</dbReference>
<dbReference type="SUPFAM" id="SSF63520">
    <property type="entry name" value="PTS-regulatory domain, PRD"/>
    <property type="match status" value="2"/>
</dbReference>
<keyword evidence="1" id="KW-0677">Repeat</keyword>
<proteinExistence type="predicted"/>
<dbReference type="PANTHER" id="PTHR30185:SF13">
    <property type="entry name" value="LICABCH OPERON REGULATOR-RELATED"/>
    <property type="match status" value="1"/>
</dbReference>